<accession>A0AAE7CP70</accession>
<reference evidence="4 5" key="1">
    <citation type="submission" date="2020-03" db="EMBL/GenBank/DDBJ databases">
        <title>Is there a link between lipid content and antibiotic production in Streptomyces?</title>
        <authorList>
            <person name="David M."/>
            <person name="Lejeune C."/>
            <person name="Abreu S."/>
            <person name="Thibessard A."/>
            <person name="Leblond P."/>
            <person name="Chaminade P."/>
            <person name="Virolle M.-J."/>
        </authorList>
    </citation>
    <scope>NUCLEOTIDE SEQUENCE [LARGE SCALE GENOMIC DNA]</scope>
    <source>
        <strain evidence="4 5">DSM 41481</strain>
    </source>
</reference>
<feature type="transmembrane region" description="Helical" evidence="2">
    <location>
        <begin position="96"/>
        <end position="116"/>
    </location>
</feature>
<sequence length="169" mass="17286">MTPPGASPSGDPHRAPQGDIGSAWSAPPGGPRRAAPAPQDTRRARDARLAGGVAFAGTLMLCGGVLAVLQGIPALTANGGGYPRTGSSAYDVDLTAWGWIHVVLGVLAAGAGAGLLKDAAWARYPAVFLAALSLVTQFLFLPHRPLWSVTVMAIDAFVICALVARQEPP</sequence>
<dbReference type="InterPro" id="IPR055568">
    <property type="entry name" value="DUF7144"/>
</dbReference>
<evidence type="ECO:0000313" key="5">
    <source>
        <dbReference type="Proteomes" id="UP000502504"/>
    </source>
</evidence>
<dbReference type="Pfam" id="PF23636">
    <property type="entry name" value="DUF7144"/>
    <property type="match status" value="1"/>
</dbReference>
<evidence type="ECO:0000256" key="1">
    <source>
        <dbReference type="SAM" id="MobiDB-lite"/>
    </source>
</evidence>
<name>A0AAE7CP70_STRAT</name>
<dbReference type="Proteomes" id="UP000502504">
    <property type="component" value="Chromosome"/>
</dbReference>
<proteinExistence type="predicted"/>
<protein>
    <recommendedName>
        <fullName evidence="3">DUF7144 domain-containing protein</fullName>
    </recommendedName>
</protein>
<evidence type="ECO:0000259" key="3">
    <source>
        <dbReference type="Pfam" id="PF23636"/>
    </source>
</evidence>
<feature type="transmembrane region" description="Helical" evidence="2">
    <location>
        <begin position="146"/>
        <end position="164"/>
    </location>
</feature>
<feature type="domain" description="DUF7144" evidence="3">
    <location>
        <begin position="53"/>
        <end position="166"/>
    </location>
</feature>
<dbReference type="AlphaFoldDB" id="A0AAE7CP70"/>
<feature type="transmembrane region" description="Helical" evidence="2">
    <location>
        <begin position="123"/>
        <end position="140"/>
    </location>
</feature>
<organism evidence="4 5">
    <name type="scientific">Streptomyces antibioticus</name>
    <dbReference type="NCBI Taxonomy" id="1890"/>
    <lineage>
        <taxon>Bacteria</taxon>
        <taxon>Bacillati</taxon>
        <taxon>Actinomycetota</taxon>
        <taxon>Actinomycetes</taxon>
        <taxon>Kitasatosporales</taxon>
        <taxon>Streptomycetaceae</taxon>
        <taxon>Streptomyces</taxon>
    </lineage>
</organism>
<feature type="region of interest" description="Disordered" evidence="1">
    <location>
        <begin position="1"/>
        <end position="43"/>
    </location>
</feature>
<keyword evidence="2" id="KW-0472">Membrane</keyword>
<feature type="transmembrane region" description="Helical" evidence="2">
    <location>
        <begin position="49"/>
        <end position="76"/>
    </location>
</feature>
<keyword evidence="2" id="KW-0812">Transmembrane</keyword>
<evidence type="ECO:0000313" key="4">
    <source>
        <dbReference type="EMBL" id="QIT47453.1"/>
    </source>
</evidence>
<keyword evidence="2" id="KW-1133">Transmembrane helix</keyword>
<gene>
    <name evidence="4" type="ORF">HCX60_31260</name>
</gene>
<evidence type="ECO:0000256" key="2">
    <source>
        <dbReference type="SAM" id="Phobius"/>
    </source>
</evidence>
<dbReference type="EMBL" id="CP050692">
    <property type="protein sequence ID" value="QIT47453.1"/>
    <property type="molecule type" value="Genomic_DNA"/>
</dbReference>
<dbReference type="RefSeq" id="WP_078635753.1">
    <property type="nucleotide sequence ID" value="NZ_CM007717.1"/>
</dbReference>